<dbReference type="CDD" id="cd06261">
    <property type="entry name" value="TM_PBP2"/>
    <property type="match status" value="1"/>
</dbReference>
<accession>A0A838BTR0</accession>
<dbReference type="PANTHER" id="PTHR30614">
    <property type="entry name" value="MEMBRANE COMPONENT OF AMINO ACID ABC TRANSPORTER"/>
    <property type="match status" value="1"/>
</dbReference>
<evidence type="ECO:0000256" key="3">
    <source>
        <dbReference type="ARBA" id="ARBA00022448"/>
    </source>
</evidence>
<organism evidence="10 11">
    <name type="scientific">Microvirga mediterraneensis</name>
    <dbReference type="NCBI Taxonomy" id="2754695"/>
    <lineage>
        <taxon>Bacteria</taxon>
        <taxon>Pseudomonadati</taxon>
        <taxon>Pseudomonadota</taxon>
        <taxon>Alphaproteobacteria</taxon>
        <taxon>Hyphomicrobiales</taxon>
        <taxon>Methylobacteriaceae</taxon>
        <taxon>Microvirga</taxon>
    </lineage>
</organism>
<evidence type="ECO:0000313" key="10">
    <source>
        <dbReference type="EMBL" id="MBA1158748.1"/>
    </source>
</evidence>
<dbReference type="GO" id="GO:0022857">
    <property type="term" value="F:transmembrane transporter activity"/>
    <property type="evidence" value="ECO:0007669"/>
    <property type="project" value="InterPro"/>
</dbReference>
<dbReference type="InterPro" id="IPR010065">
    <property type="entry name" value="AA_ABC_transptr_permease_3TM"/>
</dbReference>
<evidence type="ECO:0000256" key="7">
    <source>
        <dbReference type="ARBA" id="ARBA00023136"/>
    </source>
</evidence>
<comment type="similarity">
    <text evidence="2">Belongs to the binding-protein-dependent transport system permease family. HisMQ subfamily.</text>
</comment>
<evidence type="ECO:0000256" key="4">
    <source>
        <dbReference type="ARBA" id="ARBA00022475"/>
    </source>
</evidence>
<proteinExistence type="inferred from homology"/>
<dbReference type="GO" id="GO:0043190">
    <property type="term" value="C:ATP-binding cassette (ABC) transporter complex"/>
    <property type="evidence" value="ECO:0007669"/>
    <property type="project" value="InterPro"/>
</dbReference>
<feature type="transmembrane region" description="Helical" evidence="8">
    <location>
        <begin position="66"/>
        <end position="88"/>
    </location>
</feature>
<dbReference type="NCBIfam" id="TIGR01726">
    <property type="entry name" value="HEQRo_perm_3TM"/>
    <property type="match status" value="1"/>
</dbReference>
<dbReference type="PROSITE" id="PS50928">
    <property type="entry name" value="ABC_TM1"/>
    <property type="match status" value="1"/>
</dbReference>
<feature type="transmembrane region" description="Helical" evidence="8">
    <location>
        <begin position="100"/>
        <end position="121"/>
    </location>
</feature>
<dbReference type="Pfam" id="PF00528">
    <property type="entry name" value="BPD_transp_1"/>
    <property type="match status" value="1"/>
</dbReference>
<evidence type="ECO:0000256" key="5">
    <source>
        <dbReference type="ARBA" id="ARBA00022692"/>
    </source>
</evidence>
<protein>
    <submittedName>
        <fullName evidence="10">Amino acid ABC transporter permease</fullName>
    </submittedName>
</protein>
<dbReference type="AlphaFoldDB" id="A0A838BTR0"/>
<dbReference type="GO" id="GO:0006865">
    <property type="term" value="P:amino acid transport"/>
    <property type="evidence" value="ECO:0007669"/>
    <property type="project" value="TreeGrafter"/>
</dbReference>
<evidence type="ECO:0000313" key="11">
    <source>
        <dbReference type="Proteomes" id="UP000572984"/>
    </source>
</evidence>
<keyword evidence="4" id="KW-1003">Cell membrane</keyword>
<feature type="domain" description="ABC transmembrane type-1" evidence="9">
    <location>
        <begin position="30"/>
        <end position="230"/>
    </location>
</feature>
<keyword evidence="3 8" id="KW-0813">Transport</keyword>
<comment type="caution">
    <text evidence="10">The sequence shown here is derived from an EMBL/GenBank/DDBJ whole genome shotgun (WGS) entry which is preliminary data.</text>
</comment>
<evidence type="ECO:0000256" key="2">
    <source>
        <dbReference type="ARBA" id="ARBA00010072"/>
    </source>
</evidence>
<dbReference type="Proteomes" id="UP000572984">
    <property type="component" value="Unassembled WGS sequence"/>
</dbReference>
<comment type="subcellular location">
    <subcellularLocation>
        <location evidence="1">Cell inner membrane</location>
        <topology evidence="1">Multi-pass membrane protein</topology>
    </subcellularLocation>
    <subcellularLocation>
        <location evidence="8">Cell membrane</location>
        <topology evidence="8">Multi-pass membrane protein</topology>
    </subcellularLocation>
</comment>
<keyword evidence="7 8" id="KW-0472">Membrane</keyword>
<feature type="transmembrane region" description="Helical" evidence="8">
    <location>
        <begin position="30"/>
        <end position="54"/>
    </location>
</feature>
<dbReference type="EMBL" id="JACDXJ010000001">
    <property type="protein sequence ID" value="MBA1158748.1"/>
    <property type="molecule type" value="Genomic_DNA"/>
</dbReference>
<dbReference type="Gene3D" id="1.10.3720.10">
    <property type="entry name" value="MetI-like"/>
    <property type="match status" value="1"/>
</dbReference>
<name>A0A838BTR0_9HYPH</name>
<keyword evidence="11" id="KW-1185">Reference proteome</keyword>
<evidence type="ECO:0000256" key="8">
    <source>
        <dbReference type="RuleBase" id="RU363032"/>
    </source>
</evidence>
<dbReference type="InterPro" id="IPR000515">
    <property type="entry name" value="MetI-like"/>
</dbReference>
<dbReference type="InterPro" id="IPR043429">
    <property type="entry name" value="ArtM/GltK/GlnP/TcyL/YhdX-like"/>
</dbReference>
<evidence type="ECO:0000259" key="9">
    <source>
        <dbReference type="PROSITE" id="PS50928"/>
    </source>
</evidence>
<dbReference type="PANTHER" id="PTHR30614:SF42">
    <property type="entry name" value="GLUTAMATE_ASPARTATE IMPORT PERMEASE PROTEIN GLTJ"/>
    <property type="match status" value="1"/>
</dbReference>
<evidence type="ECO:0000256" key="1">
    <source>
        <dbReference type="ARBA" id="ARBA00004429"/>
    </source>
</evidence>
<reference evidence="10 11" key="1">
    <citation type="submission" date="2020-07" db="EMBL/GenBank/DDBJ databases">
        <title>Draft genome and description of Microvirga mediterraneensis Marseille-Q2068 sp. nov.</title>
        <authorList>
            <person name="Boxberger M."/>
        </authorList>
    </citation>
    <scope>NUCLEOTIDE SEQUENCE [LARGE SCALE GENOMIC DNA]</scope>
    <source>
        <strain evidence="10 11">Marseille-Q2068</strain>
    </source>
</reference>
<sequence length="245" mass="27007">MTYNWSWDALLQPVATGENSTYLGWVIDGLIVTSALTIAAWLLALLLGTTLGIVRAWPDRGGDVIGAVYVSVFRNVPLIVQFFIWYFVVPEILPTAIGDWIKSIAPMTQVFVMSVLALGFFTSARICEQMRAGIGSLSRGQIQASLSLGFTTLQSFRHILLPQAFRKILPPLTSEFLIISKNSAAASTIGLLELSGQARQLVDYTAQPYESFIVVTVAYMLLNFVILQVMSLVRRRAALPDMMRG</sequence>
<gene>
    <name evidence="10" type="ORF">H0S73_21840</name>
</gene>
<keyword evidence="5 8" id="KW-0812">Transmembrane</keyword>
<dbReference type="InterPro" id="IPR035906">
    <property type="entry name" value="MetI-like_sf"/>
</dbReference>
<feature type="transmembrane region" description="Helical" evidence="8">
    <location>
        <begin position="212"/>
        <end position="233"/>
    </location>
</feature>
<keyword evidence="6 8" id="KW-1133">Transmembrane helix</keyword>
<dbReference type="RefSeq" id="WP_181054104.1">
    <property type="nucleotide sequence ID" value="NZ_JACDXJ010000001.1"/>
</dbReference>
<dbReference type="SUPFAM" id="SSF161098">
    <property type="entry name" value="MetI-like"/>
    <property type="match status" value="1"/>
</dbReference>
<evidence type="ECO:0000256" key="6">
    <source>
        <dbReference type="ARBA" id="ARBA00022989"/>
    </source>
</evidence>